<feature type="coiled-coil region" evidence="1">
    <location>
        <begin position="142"/>
        <end position="195"/>
    </location>
</feature>
<protein>
    <submittedName>
        <fullName evidence="3">Uncharacterized protein</fullName>
    </submittedName>
</protein>
<feature type="compositionally biased region" description="Basic and acidic residues" evidence="2">
    <location>
        <begin position="227"/>
        <end position="241"/>
    </location>
</feature>
<feature type="region of interest" description="Disordered" evidence="2">
    <location>
        <begin position="227"/>
        <end position="263"/>
    </location>
</feature>
<dbReference type="PANTHER" id="PTHR47331">
    <property type="entry name" value="PHD-TYPE DOMAIN-CONTAINING PROTEIN"/>
    <property type="match status" value="1"/>
</dbReference>
<organism evidence="3 4">
    <name type="scientific">Acropora cervicornis</name>
    <name type="common">Staghorn coral</name>
    <dbReference type="NCBI Taxonomy" id="6130"/>
    <lineage>
        <taxon>Eukaryota</taxon>
        <taxon>Metazoa</taxon>
        <taxon>Cnidaria</taxon>
        <taxon>Anthozoa</taxon>
        <taxon>Hexacorallia</taxon>
        <taxon>Scleractinia</taxon>
        <taxon>Astrocoeniina</taxon>
        <taxon>Acroporidae</taxon>
        <taxon>Acropora</taxon>
    </lineage>
</organism>
<gene>
    <name evidence="3" type="ORF">P5673_030046</name>
</gene>
<reference evidence="3" key="2">
    <citation type="journal article" date="2023" name="Science">
        <title>Genomic signatures of disease resistance in endangered staghorn corals.</title>
        <authorList>
            <person name="Vollmer S.V."/>
            <person name="Selwyn J.D."/>
            <person name="Despard B.A."/>
            <person name="Roesel C.L."/>
        </authorList>
    </citation>
    <scope>NUCLEOTIDE SEQUENCE</scope>
    <source>
        <strain evidence="3">K2</strain>
    </source>
</reference>
<evidence type="ECO:0000256" key="2">
    <source>
        <dbReference type="SAM" id="MobiDB-lite"/>
    </source>
</evidence>
<reference evidence="3" key="1">
    <citation type="journal article" date="2023" name="G3 (Bethesda)">
        <title>Whole genome assembly and annotation of the endangered Caribbean coral Acropora cervicornis.</title>
        <authorList>
            <person name="Selwyn J.D."/>
            <person name="Vollmer S.V."/>
        </authorList>
    </citation>
    <scope>NUCLEOTIDE SEQUENCE</scope>
    <source>
        <strain evidence="3">K2</strain>
    </source>
</reference>
<proteinExistence type="predicted"/>
<name>A0AAD9PUQ6_ACRCE</name>
<feature type="compositionally biased region" description="Polar residues" evidence="2">
    <location>
        <begin position="283"/>
        <end position="295"/>
    </location>
</feature>
<keyword evidence="1" id="KW-0175">Coiled coil</keyword>
<feature type="region of interest" description="Disordered" evidence="2">
    <location>
        <begin position="278"/>
        <end position="298"/>
    </location>
</feature>
<evidence type="ECO:0000313" key="4">
    <source>
        <dbReference type="Proteomes" id="UP001249851"/>
    </source>
</evidence>
<evidence type="ECO:0000313" key="3">
    <source>
        <dbReference type="EMBL" id="KAK2549502.1"/>
    </source>
</evidence>
<dbReference type="Proteomes" id="UP001249851">
    <property type="component" value="Unassembled WGS sequence"/>
</dbReference>
<keyword evidence="4" id="KW-1185">Reference proteome</keyword>
<sequence>MESDKVENIEKVSTLEGARGCDKNLEENSHVTNEEFEECRERRSKNRTEKGLEFDMEIGMKKRQTSLKDLRWRINTIYESLREPVDLIKLNAYKDGLEAALNTFQTAHENVTDLLMRLELPGREQEKHDEFLEVNNAALECLAEVKVKIKDQEMERVELISQKSLRSRRSARQEIERRRDELKFQEKELERLDEQEELHGELSAAKAIQKILQESELNDTIVLREATEKSTKQTEKDRISDFETAGRLQAQGSTRMETKEKDNQVNDPIVVRTLKHSPDANENIPNASAGTSFHTPSRLDVNTPLVHRDIIQSARSSESEHHFNSQIWRIQEENAEIQKTQVELLRRMTVPVPKPPVFDGNILEYPKWENAFDALIEDQVVSPNYKLYYLGEYTRGAADCWDCEAKTLTREQEKP</sequence>
<dbReference type="PANTHER" id="PTHR47331:SF5">
    <property type="entry name" value="RIBONUCLEASE H"/>
    <property type="match status" value="1"/>
</dbReference>
<dbReference type="AlphaFoldDB" id="A0AAD9PUQ6"/>
<evidence type="ECO:0000256" key="1">
    <source>
        <dbReference type="SAM" id="Coils"/>
    </source>
</evidence>
<dbReference type="EMBL" id="JARQWQ010000125">
    <property type="protein sequence ID" value="KAK2549502.1"/>
    <property type="molecule type" value="Genomic_DNA"/>
</dbReference>
<comment type="caution">
    <text evidence="3">The sequence shown here is derived from an EMBL/GenBank/DDBJ whole genome shotgun (WGS) entry which is preliminary data.</text>
</comment>
<accession>A0AAD9PUQ6</accession>